<gene>
    <name evidence="1" type="ORF">SDC9_117783</name>
</gene>
<comment type="caution">
    <text evidence="1">The sequence shown here is derived from an EMBL/GenBank/DDBJ whole genome shotgun (WGS) entry which is preliminary data.</text>
</comment>
<evidence type="ECO:0000313" key="1">
    <source>
        <dbReference type="EMBL" id="MPM70822.1"/>
    </source>
</evidence>
<dbReference type="InterPro" id="IPR007253">
    <property type="entry name" value="Cell_wall-bd_2"/>
</dbReference>
<protein>
    <submittedName>
        <fullName evidence="1">Uncharacterized protein</fullName>
    </submittedName>
</protein>
<accession>A0A645BZP4</accession>
<sequence>MIIDKFYTGTNLNNIFVTKNGMKNNDQLIDALAVGVLAAKENSPVVIVSNKLEKTQREVLSSKKANELTQVGAGGNENAFQEIKNLYK</sequence>
<dbReference type="AlphaFoldDB" id="A0A645BZP4"/>
<name>A0A645BZP4_9ZZZZ</name>
<dbReference type="Pfam" id="PF04122">
    <property type="entry name" value="CW_binding_2"/>
    <property type="match status" value="1"/>
</dbReference>
<dbReference type="EMBL" id="VSSQ01023717">
    <property type="protein sequence ID" value="MPM70822.1"/>
    <property type="molecule type" value="Genomic_DNA"/>
</dbReference>
<proteinExistence type="predicted"/>
<organism evidence="1">
    <name type="scientific">bioreactor metagenome</name>
    <dbReference type="NCBI Taxonomy" id="1076179"/>
    <lineage>
        <taxon>unclassified sequences</taxon>
        <taxon>metagenomes</taxon>
        <taxon>ecological metagenomes</taxon>
    </lineage>
</organism>
<reference evidence="1" key="1">
    <citation type="submission" date="2019-08" db="EMBL/GenBank/DDBJ databases">
        <authorList>
            <person name="Kucharzyk K."/>
            <person name="Murdoch R.W."/>
            <person name="Higgins S."/>
            <person name="Loffler F."/>
        </authorList>
    </citation>
    <scope>NUCLEOTIDE SEQUENCE</scope>
</reference>